<proteinExistence type="inferred from homology"/>
<dbReference type="UniPathway" id="UPA00109">
    <property type="reaction ID" value="UER00182"/>
</dbReference>
<dbReference type="EMBL" id="SORI01000003">
    <property type="protein sequence ID" value="TDY62827.1"/>
    <property type="molecule type" value="Genomic_DNA"/>
</dbReference>
<dbReference type="InterPro" id="IPR022953">
    <property type="entry name" value="ATP_PFK"/>
</dbReference>
<keyword evidence="5 10" id="KW-0479">Metal-binding</keyword>
<comment type="pathway">
    <text evidence="10">Carbohydrate degradation; glycolysis; D-glyceraldehyde 3-phosphate and glycerone phosphate from D-glucose: step 3/4.</text>
</comment>
<evidence type="ECO:0000256" key="9">
    <source>
        <dbReference type="ARBA" id="ARBA00048072"/>
    </source>
</evidence>
<keyword evidence="3 10" id="KW-0963">Cytoplasm</keyword>
<evidence type="ECO:0000256" key="5">
    <source>
        <dbReference type="ARBA" id="ARBA00022723"/>
    </source>
</evidence>
<evidence type="ECO:0000313" key="13">
    <source>
        <dbReference type="Proteomes" id="UP000295066"/>
    </source>
</evidence>
<feature type="binding site" evidence="10">
    <location>
        <position position="16"/>
    </location>
    <ligand>
        <name>diphosphate</name>
        <dbReference type="ChEBI" id="CHEBI:33019"/>
    </ligand>
</feature>
<keyword evidence="6 10" id="KW-0418">Kinase</keyword>
<comment type="catalytic activity">
    <reaction evidence="9 10">
        <text>beta-D-fructose 6-phosphate + diphosphate = beta-D-fructose 1,6-bisphosphate + phosphate + H(+)</text>
        <dbReference type="Rhea" id="RHEA:13613"/>
        <dbReference type="ChEBI" id="CHEBI:15378"/>
        <dbReference type="ChEBI" id="CHEBI:32966"/>
        <dbReference type="ChEBI" id="CHEBI:33019"/>
        <dbReference type="ChEBI" id="CHEBI:43474"/>
        <dbReference type="ChEBI" id="CHEBI:57634"/>
        <dbReference type="EC" id="2.7.1.90"/>
    </reaction>
</comment>
<comment type="cofactor">
    <cofactor evidence="1 10">
        <name>Mg(2+)</name>
        <dbReference type="ChEBI" id="CHEBI:18420"/>
    </cofactor>
</comment>
<keyword evidence="8 10" id="KW-0324">Glycolysis</keyword>
<comment type="activity regulation">
    <text evidence="10">Non-allosteric.</text>
</comment>
<dbReference type="GO" id="GO:0046872">
    <property type="term" value="F:metal ion binding"/>
    <property type="evidence" value="ECO:0007669"/>
    <property type="project" value="UniProtKB-KW"/>
</dbReference>
<feature type="binding site" evidence="10">
    <location>
        <position position="247"/>
    </location>
    <ligand>
        <name>substrate</name>
    </ligand>
</feature>
<dbReference type="GO" id="GO:0006002">
    <property type="term" value="P:fructose 6-phosphate metabolic process"/>
    <property type="evidence" value="ECO:0007669"/>
    <property type="project" value="InterPro"/>
</dbReference>
<comment type="subunit">
    <text evidence="10">Homodimer.</text>
</comment>
<protein>
    <recommendedName>
        <fullName evidence="10">Pyrophosphate--fructose 6-phosphate 1-phosphotransferase</fullName>
        <ecNumber evidence="10">2.7.1.90</ecNumber>
    </recommendedName>
    <alternativeName>
        <fullName evidence="10">6-phosphofructokinase, pyrophosphate dependent</fullName>
    </alternativeName>
    <alternativeName>
        <fullName evidence="10">PPi-dependent phosphofructokinase</fullName>
        <shortName evidence="10">PPi-PFK</shortName>
    </alternativeName>
    <alternativeName>
        <fullName evidence="10">Pyrophosphate-dependent 6-phosphofructose-1-kinase</fullName>
    </alternativeName>
</protein>
<dbReference type="Gene3D" id="3.40.50.460">
    <property type="entry name" value="Phosphofructokinase domain"/>
    <property type="match status" value="1"/>
</dbReference>
<dbReference type="InterPro" id="IPR035966">
    <property type="entry name" value="PKF_sf"/>
</dbReference>
<dbReference type="NCBIfam" id="NF041103">
    <property type="entry name" value="PFKA_PPi_Ttgales"/>
    <property type="match status" value="1"/>
</dbReference>
<dbReference type="PANTHER" id="PTHR43650">
    <property type="entry name" value="PYROPHOSPHATE--FRUCTOSE 6-PHOSPHATE 1-PHOSPHOTRANSFERASE"/>
    <property type="match status" value="1"/>
</dbReference>
<feature type="active site" description="Proton acceptor" evidence="10">
    <location>
        <position position="141"/>
    </location>
</feature>
<dbReference type="InterPro" id="IPR011403">
    <property type="entry name" value="PPi-PFK_TM0289"/>
</dbReference>
<keyword evidence="4 10" id="KW-0808">Transferase</keyword>
<feature type="binding site" evidence="10">
    <location>
        <begin position="307"/>
        <end position="310"/>
    </location>
    <ligand>
        <name>substrate</name>
    </ligand>
</feature>
<feature type="binding site" evidence="10">
    <location>
        <begin position="139"/>
        <end position="141"/>
    </location>
    <ligand>
        <name>substrate</name>
    </ligand>
</feature>
<feature type="site" description="Important for catalytic activity; stabilizes the transition state when the phosphoryl donor is PPi" evidence="10">
    <location>
        <position position="138"/>
    </location>
</feature>
<dbReference type="AlphaFoldDB" id="A0A4R8MEM4"/>
<dbReference type="EC" id="2.7.1.90" evidence="10"/>
<accession>A0A4R8MEM4</accession>
<dbReference type="GO" id="GO:0003872">
    <property type="term" value="F:6-phosphofructokinase activity"/>
    <property type="evidence" value="ECO:0007669"/>
    <property type="project" value="UniProtKB-UniRule"/>
</dbReference>
<evidence type="ECO:0000256" key="4">
    <source>
        <dbReference type="ARBA" id="ARBA00022679"/>
    </source>
</evidence>
<evidence type="ECO:0000256" key="3">
    <source>
        <dbReference type="ARBA" id="ARBA00022490"/>
    </source>
</evidence>
<dbReference type="GO" id="GO:0005829">
    <property type="term" value="C:cytosol"/>
    <property type="evidence" value="ECO:0007669"/>
    <property type="project" value="TreeGrafter"/>
</dbReference>
<evidence type="ECO:0000259" key="11">
    <source>
        <dbReference type="Pfam" id="PF00365"/>
    </source>
</evidence>
<dbReference type="Gene3D" id="3.40.50.450">
    <property type="match status" value="1"/>
</dbReference>
<organism evidence="12 13">
    <name type="scientific">Aminivibrio pyruvatiphilus</name>
    <dbReference type="NCBI Taxonomy" id="1005740"/>
    <lineage>
        <taxon>Bacteria</taxon>
        <taxon>Thermotogati</taxon>
        <taxon>Synergistota</taxon>
        <taxon>Synergistia</taxon>
        <taxon>Synergistales</taxon>
        <taxon>Aminobacteriaceae</taxon>
        <taxon>Aminivibrio</taxon>
    </lineage>
</organism>
<evidence type="ECO:0000256" key="6">
    <source>
        <dbReference type="ARBA" id="ARBA00022777"/>
    </source>
</evidence>
<feature type="domain" description="Phosphofructokinase" evidence="11">
    <location>
        <begin position="9"/>
        <end position="333"/>
    </location>
</feature>
<comment type="subcellular location">
    <subcellularLocation>
        <location evidence="10">Cytoplasm</location>
    </subcellularLocation>
</comment>
<dbReference type="RefSeq" id="WP_133956394.1">
    <property type="nucleotide sequence ID" value="NZ_SORI01000003.1"/>
</dbReference>
<dbReference type="PIRSF" id="PIRSF036482">
    <property type="entry name" value="PPi_PFK_TM0289"/>
    <property type="match status" value="1"/>
</dbReference>
<feature type="binding site" evidence="10">
    <location>
        <begin position="185"/>
        <end position="187"/>
    </location>
    <ligand>
        <name>substrate</name>
    </ligand>
</feature>
<feature type="site" description="Important for catalytic activity and substrate specificity; stabilizes the transition state when the phosphoryl donor is PPi; prevents ATP from binding by mimicking the alpha-phosphate group of ATP" evidence="10">
    <location>
        <position position="111"/>
    </location>
</feature>
<feature type="binding site" evidence="10">
    <location>
        <position position="110"/>
    </location>
    <ligand>
        <name>Mg(2+)</name>
        <dbReference type="ChEBI" id="CHEBI:18420"/>
        <note>catalytic</note>
    </ligand>
</feature>
<dbReference type="PANTHER" id="PTHR43650:SF1">
    <property type="entry name" value="PYROPHOSPHATE--FRUCTOSE 6-PHOSPHATE 1-PHOSPHOTRANSFERASE SUBUNIT BETA 2"/>
    <property type="match status" value="1"/>
</dbReference>
<evidence type="ECO:0000256" key="7">
    <source>
        <dbReference type="ARBA" id="ARBA00022842"/>
    </source>
</evidence>
<evidence type="ECO:0000256" key="2">
    <source>
        <dbReference type="ARBA" id="ARBA00003138"/>
    </source>
</evidence>
<comment type="similarity">
    <text evidence="10">Belongs to the phosphofructokinase type A (PFKA) family. PPi-dependent PFK group II subfamily. Clade 'Short' sub-subfamily.</text>
</comment>
<gene>
    <name evidence="10" type="primary">pfp</name>
    <name evidence="12" type="ORF">C8D99_10347</name>
</gene>
<dbReference type="SUPFAM" id="SSF53784">
    <property type="entry name" value="Phosphofructokinase"/>
    <property type="match status" value="1"/>
</dbReference>
<keyword evidence="7 10" id="KW-0460">Magnesium</keyword>
<dbReference type="Proteomes" id="UP000295066">
    <property type="component" value="Unassembled WGS sequence"/>
</dbReference>
<evidence type="ECO:0000256" key="1">
    <source>
        <dbReference type="ARBA" id="ARBA00001946"/>
    </source>
</evidence>
<dbReference type="OrthoDB" id="9802503at2"/>
<keyword evidence="13" id="KW-1185">Reference proteome</keyword>
<dbReference type="Pfam" id="PF00365">
    <property type="entry name" value="PFK"/>
    <property type="match status" value="1"/>
</dbReference>
<evidence type="ECO:0000256" key="10">
    <source>
        <dbReference type="HAMAP-Rule" id="MF_01979"/>
    </source>
</evidence>
<dbReference type="InterPro" id="IPR000023">
    <property type="entry name" value="Phosphofructokinase_dom"/>
</dbReference>
<dbReference type="GO" id="GO:0009749">
    <property type="term" value="P:response to glucose"/>
    <property type="evidence" value="ECO:0007669"/>
    <property type="project" value="TreeGrafter"/>
</dbReference>
<dbReference type="HAMAP" id="MF_01979">
    <property type="entry name" value="Phosphofructokinase_II_Short"/>
    <property type="match status" value="1"/>
</dbReference>
<comment type="caution">
    <text evidence="12">The sequence shown here is derived from an EMBL/GenBank/DDBJ whole genome shotgun (WGS) entry which is preliminary data.</text>
</comment>
<name>A0A4R8MEM4_9BACT</name>
<evidence type="ECO:0000256" key="8">
    <source>
        <dbReference type="ARBA" id="ARBA00023152"/>
    </source>
</evidence>
<sequence>MTTPVQNTLAIVCGGGPAPGINSVISSVTIEAKKSGWEVFGIYDGFSNLAKGEKKIIPLTIDMVSRIHSDGGSILKTSRFNPTKSDESLRRVVDTLIELGVTHLVTIGGDDTAYAASRIAGYAKNSLGLTISFAHVPKTIDNDLPLPEGIPTFGFETARSLGAQLVSNLMEDAKTTGRWFLVVAMGRVAGHLALGIGKSAGATITIIPEEFPSNGKIPLSLVVDIITGSIIKRLASGRNYGVAVTAEGLIEKIRIEDLEAADCLEYDDHGHIRYAEINFSDVLKKELLANLNSLGIKMTVNNKEVGYEVRCAPPNAFDIEYTRNLGYAAFDFLRSGGTNALITIQNNMIVPISFDDILDPVTKKTRIRTVNTESIQYRIAREYMIRLEKRDFQGGIDFEKLAVAAKLPPDEFRRRFQYVTEY</sequence>
<comment type="function">
    <text evidence="2 10">Catalyzes the phosphorylation of D-fructose 6-phosphate, the first committing step of glycolysis. Uses inorganic phosphate (PPi) as phosphoryl donor instead of ATP like common ATP-dependent phosphofructokinases (ATP-PFKs), which renders the reaction reversible, and can thus function both in glycolysis and gluconeogenesis. Consistently, PPi-PFK can replace the enzymes of both the forward (ATP-PFK) and reverse (fructose-bisphosphatase (FBPase)) reactions.</text>
</comment>
<dbReference type="InterPro" id="IPR054846">
    <property type="entry name" value="PFKA_PPi_Ttgales"/>
</dbReference>
<dbReference type="PRINTS" id="PR00476">
    <property type="entry name" value="PHFRCTKINASE"/>
</dbReference>
<dbReference type="GO" id="GO:0047334">
    <property type="term" value="F:diphosphate-fructose-6-phosphate 1-phosphotransferase activity"/>
    <property type="evidence" value="ECO:0007669"/>
    <property type="project" value="UniProtKB-EC"/>
</dbReference>
<evidence type="ECO:0000313" key="12">
    <source>
        <dbReference type="EMBL" id="TDY62827.1"/>
    </source>
</evidence>
<reference evidence="12 13" key="1">
    <citation type="submission" date="2019-03" db="EMBL/GenBank/DDBJ databases">
        <title>Genomic Encyclopedia of Type Strains, Phase IV (KMG-IV): sequencing the most valuable type-strain genomes for metagenomic binning, comparative biology and taxonomic classification.</title>
        <authorList>
            <person name="Goeker M."/>
        </authorList>
    </citation>
    <scope>NUCLEOTIDE SEQUENCE [LARGE SCALE GENOMIC DNA]</scope>
    <source>
        <strain evidence="12 13">DSM 25964</strain>
    </source>
</reference>